<gene>
    <name evidence="2" type="ORF">PPRIM_AZ9-3.1.T0090364</name>
</gene>
<keyword evidence="1" id="KW-0175">Coiled coil</keyword>
<sequence length="279" mass="33085">MSELQNKYRITSRPLSADKILITLQNLDQNTQQQNTLRINHLTTIQDVKQSILNNLEHLQNIELYFQQNQLFIGNLNELVLNKIKQANTRIIYYKVVKKRNNSQPQNSNNQEQKVQQLQTGVYQKNMITPSQSNPQNFLPQLSNNQGNIIFNTPKNQPLKNTLQKLQIQYNDLEKQNQELANEKKLIQKQILKNSLKIQDLEQENLNLSKLNQKLTDELALLKYNQSEFENLKFENQQIKQFILLFQRLNQSDQTQLRINFDGKKQIIRIDFETCYRKM</sequence>
<dbReference type="AlphaFoldDB" id="A0A8S1JTA5"/>
<organism evidence="2 3">
    <name type="scientific">Paramecium primaurelia</name>
    <dbReference type="NCBI Taxonomy" id="5886"/>
    <lineage>
        <taxon>Eukaryota</taxon>
        <taxon>Sar</taxon>
        <taxon>Alveolata</taxon>
        <taxon>Ciliophora</taxon>
        <taxon>Intramacronucleata</taxon>
        <taxon>Oligohymenophorea</taxon>
        <taxon>Peniculida</taxon>
        <taxon>Parameciidae</taxon>
        <taxon>Paramecium</taxon>
    </lineage>
</organism>
<dbReference type="EMBL" id="CAJJDM010000006">
    <property type="protein sequence ID" value="CAD8045337.1"/>
    <property type="molecule type" value="Genomic_DNA"/>
</dbReference>
<evidence type="ECO:0000313" key="3">
    <source>
        <dbReference type="Proteomes" id="UP000688137"/>
    </source>
</evidence>
<keyword evidence="3" id="KW-1185">Reference proteome</keyword>
<accession>A0A8S1JTA5</accession>
<dbReference type="Proteomes" id="UP000688137">
    <property type="component" value="Unassembled WGS sequence"/>
</dbReference>
<protein>
    <submittedName>
        <fullName evidence="2">Uncharacterized protein</fullName>
    </submittedName>
</protein>
<reference evidence="2" key="1">
    <citation type="submission" date="2021-01" db="EMBL/GenBank/DDBJ databases">
        <authorList>
            <consortium name="Genoscope - CEA"/>
            <person name="William W."/>
        </authorList>
    </citation>
    <scope>NUCLEOTIDE SEQUENCE</scope>
</reference>
<feature type="coiled-coil region" evidence="1">
    <location>
        <begin position="156"/>
        <end position="221"/>
    </location>
</feature>
<name>A0A8S1JTA5_PARPR</name>
<evidence type="ECO:0000256" key="1">
    <source>
        <dbReference type="SAM" id="Coils"/>
    </source>
</evidence>
<evidence type="ECO:0000313" key="2">
    <source>
        <dbReference type="EMBL" id="CAD8045337.1"/>
    </source>
</evidence>
<comment type="caution">
    <text evidence="2">The sequence shown here is derived from an EMBL/GenBank/DDBJ whole genome shotgun (WGS) entry which is preliminary data.</text>
</comment>
<proteinExistence type="predicted"/>